<protein>
    <submittedName>
        <fullName evidence="2">Thioesterase superfamily protein</fullName>
    </submittedName>
</protein>
<dbReference type="GO" id="GO:0016289">
    <property type="term" value="F:acyl-CoA hydrolase activity"/>
    <property type="evidence" value="ECO:0007669"/>
    <property type="project" value="TreeGrafter"/>
</dbReference>
<dbReference type="InterPro" id="IPR052723">
    <property type="entry name" value="Acyl-CoA_thioesterase_PaaI"/>
</dbReference>
<accession>A0A212JX37</accession>
<dbReference type="EMBL" id="FLUQ01000002">
    <property type="protein sequence ID" value="SBW04034.1"/>
    <property type="molecule type" value="Genomic_DNA"/>
</dbReference>
<reference evidence="2" key="1">
    <citation type="submission" date="2016-04" db="EMBL/GenBank/DDBJ databases">
        <authorList>
            <person name="Evans L.H."/>
            <person name="Alamgir A."/>
            <person name="Owens N."/>
            <person name="Weber N.D."/>
            <person name="Virtaneva K."/>
            <person name="Barbian K."/>
            <person name="Babar A."/>
            <person name="Rosenke K."/>
        </authorList>
    </citation>
    <scope>NUCLEOTIDE SEQUENCE</scope>
    <source>
        <strain evidence="2">86</strain>
    </source>
</reference>
<feature type="domain" description="Thioesterase" evidence="1">
    <location>
        <begin position="41"/>
        <end position="111"/>
    </location>
</feature>
<dbReference type="PANTHER" id="PTHR42856">
    <property type="entry name" value="ACYL-COENZYME A THIOESTERASE PAAI"/>
    <property type="match status" value="1"/>
</dbReference>
<dbReference type="Pfam" id="PF03061">
    <property type="entry name" value="4HBT"/>
    <property type="match status" value="1"/>
</dbReference>
<dbReference type="PANTHER" id="PTHR42856:SF1">
    <property type="entry name" value="ACYL-COENZYME A THIOESTERASE PAAI"/>
    <property type="match status" value="1"/>
</dbReference>
<dbReference type="AlphaFoldDB" id="A0A212JX37"/>
<evidence type="ECO:0000313" key="2">
    <source>
        <dbReference type="EMBL" id="SBW04034.1"/>
    </source>
</evidence>
<dbReference type="SUPFAM" id="SSF54637">
    <property type="entry name" value="Thioesterase/thiol ester dehydrase-isomerase"/>
    <property type="match status" value="1"/>
</dbReference>
<gene>
    <name evidence="2" type="ORF">KL86DPRO_20247</name>
</gene>
<sequence>MDIRTHKGIAAELCGTPTELSPGGSVVVMTATPAMASDDKGLVHGGFVFGMADYAAMLAVNDPLVVLGASETKFVKPVAVGDTITAVAAVKEEAGKKRIVDVTVSRGDTVVLTGSFVCFVLDKHVLS</sequence>
<name>A0A212JX37_9DELT</name>
<dbReference type="InterPro" id="IPR006683">
    <property type="entry name" value="Thioestr_dom"/>
</dbReference>
<dbReference type="Gene3D" id="3.10.129.10">
    <property type="entry name" value="Hotdog Thioesterase"/>
    <property type="match status" value="1"/>
</dbReference>
<proteinExistence type="predicted"/>
<evidence type="ECO:0000259" key="1">
    <source>
        <dbReference type="Pfam" id="PF03061"/>
    </source>
</evidence>
<organism evidence="2">
    <name type="scientific">uncultured delta proteobacterium</name>
    <dbReference type="NCBI Taxonomy" id="34034"/>
    <lineage>
        <taxon>Bacteria</taxon>
        <taxon>Deltaproteobacteria</taxon>
        <taxon>environmental samples</taxon>
    </lineage>
</organism>
<dbReference type="InterPro" id="IPR029069">
    <property type="entry name" value="HotDog_dom_sf"/>
</dbReference>